<dbReference type="Pfam" id="PF13231">
    <property type="entry name" value="PMT_2"/>
    <property type="match status" value="1"/>
</dbReference>
<accession>A0ABM8Y743</accession>
<organism evidence="3 4">
    <name type="scientific">Bacillus rhizoplanae</name>
    <dbReference type="NCBI Taxonomy" id="2880966"/>
    <lineage>
        <taxon>Bacteria</taxon>
        <taxon>Bacillati</taxon>
        <taxon>Bacillota</taxon>
        <taxon>Bacilli</taxon>
        <taxon>Bacillales</taxon>
        <taxon>Bacillaceae</taxon>
        <taxon>Bacillus</taxon>
    </lineage>
</organism>
<reference evidence="3 4" key="1">
    <citation type="submission" date="2021-10" db="EMBL/GenBank/DDBJ databases">
        <authorList>
            <person name="Criscuolo A."/>
        </authorList>
    </citation>
    <scope>NUCLEOTIDE SEQUENCE [LARGE SCALE GENOMIC DNA]</scope>
    <source>
        <strain evidence="4">CIP 111899</strain>
    </source>
</reference>
<proteinExistence type="predicted"/>
<name>A0ABM8Y743_9BACI</name>
<feature type="domain" description="Glycosyltransferase RgtA/B/C/D-like" evidence="2">
    <location>
        <begin position="63"/>
        <end position="212"/>
    </location>
</feature>
<keyword evidence="1" id="KW-0472">Membrane</keyword>
<evidence type="ECO:0000313" key="3">
    <source>
        <dbReference type="EMBL" id="CAG9611513.1"/>
    </source>
</evidence>
<dbReference type="EMBL" id="CAKJTI010000002">
    <property type="protein sequence ID" value="CAG9611513.1"/>
    <property type="molecule type" value="Genomic_DNA"/>
</dbReference>
<comment type="caution">
    <text evidence="3">The sequence shown here is derived from an EMBL/GenBank/DDBJ whole genome shotgun (WGS) entry which is preliminary data.</text>
</comment>
<evidence type="ECO:0000259" key="2">
    <source>
        <dbReference type="Pfam" id="PF13231"/>
    </source>
</evidence>
<feature type="transmembrane region" description="Helical" evidence="1">
    <location>
        <begin position="6"/>
        <end position="31"/>
    </location>
</feature>
<evidence type="ECO:0000313" key="4">
    <source>
        <dbReference type="Proteomes" id="UP000789423"/>
    </source>
</evidence>
<keyword evidence="1" id="KW-1133">Transmembrane helix</keyword>
<feature type="transmembrane region" description="Helical" evidence="1">
    <location>
        <begin position="318"/>
        <end position="334"/>
    </location>
</feature>
<dbReference type="InterPro" id="IPR038731">
    <property type="entry name" value="RgtA/B/C-like"/>
</dbReference>
<feature type="transmembrane region" description="Helical" evidence="1">
    <location>
        <begin position="75"/>
        <end position="95"/>
    </location>
</feature>
<evidence type="ECO:0000256" key="1">
    <source>
        <dbReference type="SAM" id="Phobius"/>
    </source>
</evidence>
<gene>
    <name evidence="3" type="ORF">BACCIP111899_00683</name>
</gene>
<dbReference type="RefSeq" id="WP_230573801.1">
    <property type="nucleotide sequence ID" value="NZ_CAKJTI010000002.1"/>
</dbReference>
<dbReference type="Proteomes" id="UP000789423">
    <property type="component" value="Unassembled WGS sequence"/>
</dbReference>
<feature type="transmembrane region" description="Helical" evidence="1">
    <location>
        <begin position="192"/>
        <end position="212"/>
    </location>
</feature>
<keyword evidence="4" id="KW-1185">Reference proteome</keyword>
<feature type="transmembrane region" description="Helical" evidence="1">
    <location>
        <begin position="258"/>
        <end position="282"/>
    </location>
</feature>
<feature type="transmembrane region" description="Helical" evidence="1">
    <location>
        <begin position="157"/>
        <end position="180"/>
    </location>
</feature>
<sequence length="469" mass="54436">MKQVLRIWAIILFSSAILIRFFYASPFAATWDEVDFSLALKQYDILTMQPHFPGYPFFILGGMTTHLFIENPVQSLGIFNAIMALTAAFPMYWIARRYVSKTSALIVVAVLQTSGYFSILVTQPMSEGAAIAVLWWYMWSVDRAFRTNEFRAQFLPVILFALLMGIRLSYAPFGIALILLVWQQWHEEKWRFIIICCTAVLSQLVWVGALIWNIGGLAGLWKISFGFVKGHFTEWGGAVTETSEPIISRLFRLLSENIVFAGIGVHSYVLVGFFLFFLFLFVLQWKNIRCYPKLFIALGSVYFLWNLLGQNIDKPRHSYPIVAIVLFVLAISWLQKHSGILLLLFATLQLVVSIPLMQEQKEAVPATYQLASYLEEKQQPFIVYTWEETRVMEYLHVPYEHKRFYTYDYFLQDKKYHKNDTIYVTNHLIEGFQKQGIDIKGQVEEVAAFHSNPLFDPVYSKIVLYKWKK</sequence>
<keyword evidence="1" id="KW-0812">Transmembrane</keyword>
<feature type="transmembrane region" description="Helical" evidence="1">
    <location>
        <begin position="116"/>
        <end position="137"/>
    </location>
</feature>
<feature type="transmembrane region" description="Helical" evidence="1">
    <location>
        <begin position="294"/>
        <end position="312"/>
    </location>
</feature>
<feature type="transmembrane region" description="Helical" evidence="1">
    <location>
        <begin position="341"/>
        <end position="357"/>
    </location>
</feature>
<protein>
    <recommendedName>
        <fullName evidence="2">Glycosyltransferase RgtA/B/C/D-like domain-containing protein</fullName>
    </recommendedName>
</protein>